<gene>
    <name evidence="3" type="ORF">ACFQMJ_05850</name>
</gene>
<keyword evidence="4" id="KW-1185">Reference proteome</keyword>
<dbReference type="EMBL" id="JBHTAI010000003">
    <property type="protein sequence ID" value="MFC7148055.1"/>
    <property type="molecule type" value="Genomic_DNA"/>
</dbReference>
<name>A0ABW2F4C6_9BACL</name>
<keyword evidence="2" id="KW-0732">Signal</keyword>
<protein>
    <submittedName>
        <fullName evidence="3">ABC transporter substrate-binding protein</fullName>
    </submittedName>
</protein>
<dbReference type="RefSeq" id="WP_378047381.1">
    <property type="nucleotide sequence ID" value="NZ_JBHMDN010000013.1"/>
</dbReference>
<evidence type="ECO:0000256" key="1">
    <source>
        <dbReference type="SAM" id="MobiDB-lite"/>
    </source>
</evidence>
<evidence type="ECO:0000313" key="3">
    <source>
        <dbReference type="EMBL" id="MFC7148055.1"/>
    </source>
</evidence>
<dbReference type="PANTHER" id="PTHR43649">
    <property type="entry name" value="ARABINOSE-BINDING PROTEIN-RELATED"/>
    <property type="match status" value="1"/>
</dbReference>
<feature type="signal peptide" evidence="2">
    <location>
        <begin position="1"/>
        <end position="21"/>
    </location>
</feature>
<proteinExistence type="predicted"/>
<dbReference type="PROSITE" id="PS51257">
    <property type="entry name" value="PROKAR_LIPOPROTEIN"/>
    <property type="match status" value="1"/>
</dbReference>
<feature type="chain" id="PRO_5045575162" evidence="2">
    <location>
        <begin position="22"/>
        <end position="559"/>
    </location>
</feature>
<organism evidence="3 4">
    <name type="scientific">Cohnella cellulosilytica</name>
    <dbReference type="NCBI Taxonomy" id="986710"/>
    <lineage>
        <taxon>Bacteria</taxon>
        <taxon>Bacillati</taxon>
        <taxon>Bacillota</taxon>
        <taxon>Bacilli</taxon>
        <taxon>Bacillales</taxon>
        <taxon>Paenibacillaceae</taxon>
        <taxon>Cohnella</taxon>
    </lineage>
</organism>
<reference evidence="4" key="1">
    <citation type="journal article" date="2019" name="Int. J. Syst. Evol. Microbiol.">
        <title>The Global Catalogue of Microorganisms (GCM) 10K type strain sequencing project: providing services to taxonomists for standard genome sequencing and annotation.</title>
        <authorList>
            <consortium name="The Broad Institute Genomics Platform"/>
            <consortium name="The Broad Institute Genome Sequencing Center for Infectious Disease"/>
            <person name="Wu L."/>
            <person name="Ma J."/>
        </authorList>
    </citation>
    <scope>NUCLEOTIDE SEQUENCE [LARGE SCALE GENOMIC DNA]</scope>
    <source>
        <strain evidence="4">KCTC 12907</strain>
    </source>
</reference>
<dbReference type="Pfam" id="PF01547">
    <property type="entry name" value="SBP_bac_1"/>
    <property type="match status" value="1"/>
</dbReference>
<evidence type="ECO:0000256" key="2">
    <source>
        <dbReference type="SAM" id="SignalP"/>
    </source>
</evidence>
<dbReference type="InterPro" id="IPR050490">
    <property type="entry name" value="Bact_solute-bd_prot1"/>
</dbReference>
<sequence>MFKKKGLALLLGILMVASLLAACSKNNNAAEPSSSSASPSGTAAESPSSSASDSPSEAARNLQGTINISLPSGSSSVWNAVANAYMAKNPGIKVTVDHKPQEGYKEWLTAQFAAGTPEVDMVVNNEVMSLKNERKFMDYYAYLDKMNPYTGKPWSESLDLSAMGINLEGVSSEDFLPDLNFESVQIVWVYNKEIFDKVGIAEAPKTFDQLIADFEKIQAAGYTPLALGGDSMSMWSGEAGWLVRIYADQYLRDYINISRSQEQDYSYVPDIDDKWTYDLSDPYNDANSNVTKNEIRHWKAIRDKEGPYKVVGNPKWEAYADNLKRLFQYVPDGFFGVKAEQAYNLFLTGKAATLMGTPGNYFQLPKDFADEEKSGAKGGVKPFDYGFFNMPSMEGPEVMAPARTIQIPIGFYGFVNKSAEQNELNADFMMYLTSPEGYGVYIKAIQDSDDASIAGAPALKDVTLPPEMAAAFANFEQIGNTEGYYSPGNSLARGLMDYQPSVQDWVGSVQRFFDGQLTTEQYLSELQTNIDKYLEPALKNAKKELSDLDTPERRPPERQ</sequence>
<comment type="caution">
    <text evidence="3">The sequence shown here is derived from an EMBL/GenBank/DDBJ whole genome shotgun (WGS) entry which is preliminary data.</text>
</comment>
<feature type="region of interest" description="Disordered" evidence="1">
    <location>
        <begin position="27"/>
        <end position="60"/>
    </location>
</feature>
<evidence type="ECO:0000313" key="4">
    <source>
        <dbReference type="Proteomes" id="UP001596378"/>
    </source>
</evidence>
<dbReference type="InterPro" id="IPR006059">
    <property type="entry name" value="SBP"/>
</dbReference>
<dbReference type="Proteomes" id="UP001596378">
    <property type="component" value="Unassembled WGS sequence"/>
</dbReference>
<dbReference type="Gene3D" id="3.40.190.10">
    <property type="entry name" value="Periplasmic binding protein-like II"/>
    <property type="match status" value="2"/>
</dbReference>
<feature type="compositionally biased region" description="Low complexity" evidence="1">
    <location>
        <begin position="29"/>
        <end position="59"/>
    </location>
</feature>
<accession>A0ABW2F4C6</accession>
<dbReference type="SUPFAM" id="SSF53850">
    <property type="entry name" value="Periplasmic binding protein-like II"/>
    <property type="match status" value="1"/>
</dbReference>